<comment type="caution">
    <text evidence="2">The sequence shown here is derived from an EMBL/GenBank/DDBJ whole genome shotgun (WGS) entry which is preliminary data.</text>
</comment>
<feature type="compositionally biased region" description="Polar residues" evidence="1">
    <location>
        <begin position="17"/>
        <end position="31"/>
    </location>
</feature>
<evidence type="ECO:0000313" key="2">
    <source>
        <dbReference type="EMBL" id="MCI19897.1"/>
    </source>
</evidence>
<name>A0A392Q7N3_9FABA</name>
<dbReference type="Proteomes" id="UP000265520">
    <property type="component" value="Unassembled WGS sequence"/>
</dbReference>
<feature type="compositionally biased region" description="Basic and acidic residues" evidence="1">
    <location>
        <begin position="101"/>
        <end position="114"/>
    </location>
</feature>
<dbReference type="PANTHER" id="PTHR45825:SF2">
    <property type="entry name" value="STARCH SYNTHASE 2, CHLOROPLASTIC_AMYLOPLASTIC"/>
    <property type="match status" value="1"/>
</dbReference>
<evidence type="ECO:0000256" key="1">
    <source>
        <dbReference type="SAM" id="MobiDB-lite"/>
    </source>
</evidence>
<dbReference type="EMBL" id="LXQA010117102">
    <property type="protein sequence ID" value="MCI19897.1"/>
    <property type="molecule type" value="Genomic_DNA"/>
</dbReference>
<feature type="region of interest" description="Disordered" evidence="1">
    <location>
        <begin position="1"/>
        <end position="132"/>
    </location>
</feature>
<feature type="compositionally biased region" description="Basic and acidic residues" evidence="1">
    <location>
        <begin position="32"/>
        <end position="57"/>
    </location>
</feature>
<sequence>GSNTQESSSTSASSNAVENQNGGNVLRNNAYSREKETRDVDINQGFDERKKRNDAERSSSWLHFNEQPKNTRYEGKKTIRPDTVPKDLASSIKTSSLKFENLQRESESSSKEVANEPDNVESDGENPPPLAGTNVMNIILVAAECAPWSKTGN</sequence>
<feature type="compositionally biased region" description="Basic and acidic residues" evidence="1">
    <location>
        <begin position="69"/>
        <end position="85"/>
    </location>
</feature>
<feature type="non-terminal residue" evidence="2">
    <location>
        <position position="1"/>
    </location>
</feature>
<reference evidence="2 3" key="1">
    <citation type="journal article" date="2018" name="Front. Plant Sci.">
        <title>Red Clover (Trifolium pratense) and Zigzag Clover (T. medium) - A Picture of Genomic Similarities and Differences.</title>
        <authorList>
            <person name="Dluhosova J."/>
            <person name="Istvanek J."/>
            <person name="Nedelnik J."/>
            <person name="Repkova J."/>
        </authorList>
    </citation>
    <scope>NUCLEOTIDE SEQUENCE [LARGE SCALE GENOMIC DNA]</scope>
    <source>
        <strain evidence="3">cv. 10/8</strain>
        <tissue evidence="2">Leaf</tissue>
    </source>
</reference>
<keyword evidence="3" id="KW-1185">Reference proteome</keyword>
<proteinExistence type="predicted"/>
<dbReference type="PANTHER" id="PTHR45825">
    <property type="entry name" value="GRANULE-BOUND STARCH SYNTHASE 1, CHLOROPLASTIC/AMYLOPLASTIC"/>
    <property type="match status" value="1"/>
</dbReference>
<protein>
    <submittedName>
        <fullName evidence="2">Granule-bound starch synthase 2 chloroplastic amyloplastic-like</fullName>
    </submittedName>
</protein>
<feature type="compositionally biased region" description="Low complexity" evidence="1">
    <location>
        <begin position="1"/>
        <end position="16"/>
    </location>
</feature>
<dbReference type="AlphaFoldDB" id="A0A392Q7N3"/>
<evidence type="ECO:0000313" key="3">
    <source>
        <dbReference type="Proteomes" id="UP000265520"/>
    </source>
</evidence>
<accession>A0A392Q7N3</accession>
<organism evidence="2 3">
    <name type="scientific">Trifolium medium</name>
    <dbReference type="NCBI Taxonomy" id="97028"/>
    <lineage>
        <taxon>Eukaryota</taxon>
        <taxon>Viridiplantae</taxon>
        <taxon>Streptophyta</taxon>
        <taxon>Embryophyta</taxon>
        <taxon>Tracheophyta</taxon>
        <taxon>Spermatophyta</taxon>
        <taxon>Magnoliopsida</taxon>
        <taxon>eudicotyledons</taxon>
        <taxon>Gunneridae</taxon>
        <taxon>Pentapetalae</taxon>
        <taxon>rosids</taxon>
        <taxon>fabids</taxon>
        <taxon>Fabales</taxon>
        <taxon>Fabaceae</taxon>
        <taxon>Papilionoideae</taxon>
        <taxon>50 kb inversion clade</taxon>
        <taxon>NPAAA clade</taxon>
        <taxon>Hologalegina</taxon>
        <taxon>IRL clade</taxon>
        <taxon>Trifolieae</taxon>
        <taxon>Trifolium</taxon>
    </lineage>
</organism>
<feature type="compositionally biased region" description="Polar residues" evidence="1">
    <location>
        <begin position="58"/>
        <end position="68"/>
    </location>
</feature>